<dbReference type="SUPFAM" id="SSF52768">
    <property type="entry name" value="Arginase/deacetylase"/>
    <property type="match status" value="1"/>
</dbReference>
<dbReference type="AlphaFoldDB" id="A0AAE3B6W3"/>
<keyword evidence="7" id="KW-1185">Reference proteome</keyword>
<evidence type="ECO:0000313" key="7">
    <source>
        <dbReference type="Proteomes" id="UP000732193"/>
    </source>
</evidence>
<evidence type="ECO:0000256" key="4">
    <source>
        <dbReference type="ARBA" id="ARBA00022627"/>
    </source>
</evidence>
<comment type="pathway">
    <text evidence="1">Ketone degradation; acetoin degradation.</text>
</comment>
<dbReference type="Gene3D" id="3.40.800.20">
    <property type="entry name" value="Histone deacetylase domain"/>
    <property type="match status" value="1"/>
</dbReference>
<dbReference type="Proteomes" id="UP000732193">
    <property type="component" value="Unassembled WGS sequence"/>
</dbReference>
<organism evidence="6 7">
    <name type="scientific">Sulfitobacter geojensis</name>
    <dbReference type="NCBI Taxonomy" id="1342299"/>
    <lineage>
        <taxon>Bacteria</taxon>
        <taxon>Pseudomonadati</taxon>
        <taxon>Pseudomonadota</taxon>
        <taxon>Alphaproteobacteria</taxon>
        <taxon>Rhodobacterales</taxon>
        <taxon>Roseobacteraceae</taxon>
        <taxon>Sulfitobacter</taxon>
    </lineage>
</organism>
<comment type="caution">
    <text evidence="6">The sequence shown here is derived from an EMBL/GenBank/DDBJ whole genome shotgun (WGS) entry which is preliminary data.</text>
</comment>
<evidence type="ECO:0000256" key="1">
    <source>
        <dbReference type="ARBA" id="ARBA00005101"/>
    </source>
</evidence>
<evidence type="ECO:0000256" key="3">
    <source>
        <dbReference type="ARBA" id="ARBA00020218"/>
    </source>
</evidence>
<dbReference type="GO" id="GO:0004407">
    <property type="term" value="F:histone deacetylase activity"/>
    <property type="evidence" value="ECO:0007669"/>
    <property type="project" value="TreeGrafter"/>
</dbReference>
<dbReference type="InterPro" id="IPR000286">
    <property type="entry name" value="HDACs"/>
</dbReference>
<dbReference type="CDD" id="cd09994">
    <property type="entry name" value="HDAC_AcuC_like"/>
    <property type="match status" value="1"/>
</dbReference>
<gene>
    <name evidence="6" type="ORF">JQV55_09705</name>
</gene>
<dbReference type="PANTHER" id="PTHR10625:SF10">
    <property type="entry name" value="HISTONE DEACETYLASE HDAC1"/>
    <property type="match status" value="1"/>
</dbReference>
<keyword evidence="4" id="KW-0006">Acetoin catabolism</keyword>
<name>A0AAE3B6W3_9RHOB</name>
<evidence type="ECO:0000256" key="2">
    <source>
        <dbReference type="ARBA" id="ARBA00005947"/>
    </source>
</evidence>
<dbReference type="GO" id="GO:0045150">
    <property type="term" value="P:acetoin catabolic process"/>
    <property type="evidence" value="ECO:0007669"/>
    <property type="project" value="UniProtKB-KW"/>
</dbReference>
<reference evidence="6 7" key="1">
    <citation type="submission" date="2021-01" db="EMBL/GenBank/DDBJ databases">
        <title>Diatom-associated Roseobacters Show Island Model of Population Structure.</title>
        <authorList>
            <person name="Qu L."/>
            <person name="Feng X."/>
            <person name="Chen Y."/>
            <person name="Li L."/>
            <person name="Wang X."/>
            <person name="Hu Z."/>
            <person name="Wang H."/>
            <person name="Luo H."/>
        </authorList>
    </citation>
    <scope>NUCLEOTIDE SEQUENCE [LARGE SCALE GENOMIC DNA]</scope>
    <source>
        <strain evidence="6 7">TR60-84</strain>
    </source>
</reference>
<accession>A0AAE3B6W3</accession>
<protein>
    <recommendedName>
        <fullName evidence="3">Acetoin utilization protein AcuC</fullName>
    </recommendedName>
</protein>
<dbReference type="InterPro" id="IPR023696">
    <property type="entry name" value="Ureohydrolase_dom_sf"/>
</dbReference>
<dbReference type="InterPro" id="IPR003085">
    <property type="entry name" value="AcuC"/>
</dbReference>
<sequence length="371" mass="41059">MQIPKFIGHEIFRHSTYGRWHPLRVPRVSTVMDLSRALGWLPPTQFITSPRAKPAALQHWHSPRYIAALQRIEASQSVTRQDRDLHDIGSVTNPVFPEIFRRPATAAGGSILAGELLQEGGVIYNPAGGTHHGMPDRANGFCYLNDPVLAMLSLRHHGVRRIAYVDIDAHHPDGVEVGFGGDPDCLMISVHEARLWPRTGNIENDAGGNAYNLPVPRGLNDSEMTCIRDELILPKVAAFRPDAIVLLCGADGLEEDPLSHMALSNNAQLDVLRGLMGMAPRLLVLGGGGYNPWSVGRLWAQVWGVLNGWDGPEVLPDAAQTVLRSLRFDGNRRGKNPPEHWFTTLRDAAREGDVRDEVKDAVRALLRRKMR</sequence>
<dbReference type="InterPro" id="IPR037138">
    <property type="entry name" value="His_deacetylse_dom_sf"/>
</dbReference>
<dbReference type="RefSeq" id="WP_203242117.1">
    <property type="nucleotide sequence ID" value="NZ_JAFBRH010000002.1"/>
</dbReference>
<dbReference type="Pfam" id="PF00850">
    <property type="entry name" value="Hist_deacetyl"/>
    <property type="match status" value="1"/>
</dbReference>
<feature type="domain" description="Histone deacetylase" evidence="5">
    <location>
        <begin position="21"/>
        <end position="305"/>
    </location>
</feature>
<dbReference type="PANTHER" id="PTHR10625">
    <property type="entry name" value="HISTONE DEACETYLASE HDAC1-RELATED"/>
    <property type="match status" value="1"/>
</dbReference>
<evidence type="ECO:0000313" key="6">
    <source>
        <dbReference type="EMBL" id="MBM1713836.1"/>
    </source>
</evidence>
<dbReference type="GO" id="GO:0040029">
    <property type="term" value="P:epigenetic regulation of gene expression"/>
    <property type="evidence" value="ECO:0007669"/>
    <property type="project" value="TreeGrafter"/>
</dbReference>
<comment type="similarity">
    <text evidence="2">Belongs to the histone deacetylase family.</text>
</comment>
<dbReference type="EMBL" id="JAFBRM010000002">
    <property type="protein sequence ID" value="MBM1713836.1"/>
    <property type="molecule type" value="Genomic_DNA"/>
</dbReference>
<dbReference type="PRINTS" id="PR01270">
    <property type="entry name" value="HDASUPER"/>
</dbReference>
<evidence type="ECO:0000259" key="5">
    <source>
        <dbReference type="Pfam" id="PF00850"/>
    </source>
</evidence>
<dbReference type="InterPro" id="IPR023801">
    <property type="entry name" value="His_deacetylse_dom"/>
</dbReference>
<proteinExistence type="inferred from homology"/>